<gene>
    <name evidence="4" type="ORF">HF086_004839</name>
</gene>
<name>A0A922M4S5_SPOEX</name>
<dbReference type="EMBL" id="JACEFF010000837">
    <property type="protein sequence ID" value="KAH9630133.1"/>
    <property type="molecule type" value="Genomic_DNA"/>
</dbReference>
<feature type="transmembrane region" description="Helical" evidence="2">
    <location>
        <begin position="319"/>
        <end position="338"/>
    </location>
</feature>
<keyword evidence="2" id="KW-1133">Transmembrane helix</keyword>
<comment type="caution">
    <text evidence="4">The sequence shown here is derived from an EMBL/GenBank/DDBJ whole genome shotgun (WGS) entry which is preliminary data.</text>
</comment>
<evidence type="ECO:0000256" key="3">
    <source>
        <dbReference type="SAM" id="SignalP"/>
    </source>
</evidence>
<sequence>MVTISIILFVLANRVNSQTSLTTPNSGRNINSLSEGLEVTAIFPTQIQQIQTTSETTLAVSAGNNLNDVGGTVPASALDVPERNFQAISTIYLMKNKKTNDKKYARRENGNSLLDGRDGGNSEKYLKDSAENLETIKAESLVWDNCLETTFKDVPQNIVKTPDTQNDNHDYRYQGSKEFGSLWKKRDAGNLYFNSTAGKAWLEKYNNLLNAKTEERRQQKADLTVVKKVTTIATTIEPKTTVQVIPITREVFKESIDVFNSTEKSVTQSDIVASYTEDWFEEKDRSKIRFGNLPQKETYLIPALKLEQTFHPFGFMSDFFYLIYPFDFPVVTYPLMNLGYKQCFMKSKMYSYVFIQPLALFTFDIFMVFA</sequence>
<evidence type="ECO:0000313" key="4">
    <source>
        <dbReference type="EMBL" id="KAH9630133.1"/>
    </source>
</evidence>
<keyword evidence="3" id="KW-0732">Signal</keyword>
<evidence type="ECO:0000313" key="5">
    <source>
        <dbReference type="Proteomes" id="UP000814243"/>
    </source>
</evidence>
<reference evidence="4" key="1">
    <citation type="journal article" date="2021" name="G3 (Bethesda)">
        <title>Genome and transcriptome analysis of the beet armyworm Spodoptera exigua reveals targets for pest control. .</title>
        <authorList>
            <person name="Simon S."/>
            <person name="Breeschoten T."/>
            <person name="Jansen H.J."/>
            <person name="Dirks R.P."/>
            <person name="Schranz M.E."/>
            <person name="Ros V.I.D."/>
        </authorList>
    </citation>
    <scope>NUCLEOTIDE SEQUENCE</scope>
    <source>
        <strain evidence="4">TB_SE_WUR_2020</strain>
    </source>
</reference>
<feature type="chain" id="PRO_5037057821" evidence="3">
    <location>
        <begin position="18"/>
        <end position="370"/>
    </location>
</feature>
<feature type="signal peptide" evidence="3">
    <location>
        <begin position="1"/>
        <end position="17"/>
    </location>
</feature>
<keyword evidence="2" id="KW-0812">Transmembrane</keyword>
<evidence type="ECO:0000256" key="1">
    <source>
        <dbReference type="SAM" id="MobiDB-lite"/>
    </source>
</evidence>
<dbReference type="AlphaFoldDB" id="A0A922M4S5"/>
<protein>
    <submittedName>
        <fullName evidence="4">Uncharacterized protein</fullName>
    </submittedName>
</protein>
<evidence type="ECO:0000256" key="2">
    <source>
        <dbReference type="SAM" id="Phobius"/>
    </source>
</evidence>
<proteinExistence type="predicted"/>
<organism evidence="4 5">
    <name type="scientific">Spodoptera exigua</name>
    <name type="common">Beet armyworm</name>
    <name type="synonym">Noctua fulgens</name>
    <dbReference type="NCBI Taxonomy" id="7107"/>
    <lineage>
        <taxon>Eukaryota</taxon>
        <taxon>Metazoa</taxon>
        <taxon>Ecdysozoa</taxon>
        <taxon>Arthropoda</taxon>
        <taxon>Hexapoda</taxon>
        <taxon>Insecta</taxon>
        <taxon>Pterygota</taxon>
        <taxon>Neoptera</taxon>
        <taxon>Endopterygota</taxon>
        <taxon>Lepidoptera</taxon>
        <taxon>Glossata</taxon>
        <taxon>Ditrysia</taxon>
        <taxon>Noctuoidea</taxon>
        <taxon>Noctuidae</taxon>
        <taxon>Amphipyrinae</taxon>
        <taxon>Spodoptera</taxon>
    </lineage>
</organism>
<keyword evidence="2" id="KW-0472">Membrane</keyword>
<feature type="transmembrane region" description="Helical" evidence="2">
    <location>
        <begin position="350"/>
        <end position="369"/>
    </location>
</feature>
<feature type="region of interest" description="Disordered" evidence="1">
    <location>
        <begin position="102"/>
        <end position="122"/>
    </location>
</feature>
<accession>A0A922M4S5</accession>
<dbReference type="Proteomes" id="UP000814243">
    <property type="component" value="Unassembled WGS sequence"/>
</dbReference>